<evidence type="ECO:0000256" key="1">
    <source>
        <dbReference type="SAM" id="MobiDB-lite"/>
    </source>
</evidence>
<name>A0AAF0ISK9_9BASI</name>
<feature type="region of interest" description="Disordered" evidence="1">
    <location>
        <begin position="23"/>
        <end position="42"/>
    </location>
</feature>
<dbReference type="EMBL" id="CP119952">
    <property type="protein sequence ID" value="WFC95058.1"/>
    <property type="molecule type" value="Genomic_DNA"/>
</dbReference>
<reference evidence="2" key="1">
    <citation type="submission" date="2023-03" db="EMBL/GenBank/DDBJ databases">
        <title>Mating type loci evolution in Malassezia.</title>
        <authorList>
            <person name="Coelho M.A."/>
        </authorList>
    </citation>
    <scope>NUCLEOTIDE SEQUENCE</scope>
    <source>
        <strain evidence="2">CBS 14135</strain>
    </source>
</reference>
<dbReference type="Proteomes" id="UP001216638">
    <property type="component" value="Chromosome 2"/>
</dbReference>
<evidence type="ECO:0000313" key="2">
    <source>
        <dbReference type="EMBL" id="WFC95058.1"/>
    </source>
</evidence>
<accession>A0AAF0ISK9</accession>
<dbReference type="AlphaFoldDB" id="A0AAF0ISK9"/>
<organism evidence="2 3">
    <name type="scientific">Malassezia brasiliensis</name>
    <dbReference type="NCBI Taxonomy" id="1821822"/>
    <lineage>
        <taxon>Eukaryota</taxon>
        <taxon>Fungi</taxon>
        <taxon>Dikarya</taxon>
        <taxon>Basidiomycota</taxon>
        <taxon>Ustilaginomycotina</taxon>
        <taxon>Malasseziomycetes</taxon>
        <taxon>Malasseziales</taxon>
        <taxon>Malasseziaceae</taxon>
        <taxon>Malassezia</taxon>
    </lineage>
</organism>
<proteinExistence type="predicted"/>
<keyword evidence="3" id="KW-1185">Reference proteome</keyword>
<protein>
    <submittedName>
        <fullName evidence="2">Uncharacterized protein</fullName>
    </submittedName>
</protein>
<sequence length="255" mass="28731">MTEREDSDEELFLTPKSVRESYVRDDSRSHAKRRAVPLNDALGPPVKLELGGSTARLMERASPRKSNLPKFHTEEDLDRERFVAQQMCSKAHYEFDDALPLPNHLQFLLDIHVAVEQSILVHMATSGAPAAEAHDDGLARCLRIANVIHFHTLRPMVERTLRRTFTMADFKRLVWVWSHSPGSDLPLPSSPAPAPMEAGGMGFVVSRARTIDPHSHKRTYDYGIGIEMQLYEPKSIVSTTVTFGNELSCNVEQRC</sequence>
<gene>
    <name evidence="2" type="ORF">MBRA1_001699</name>
</gene>
<evidence type="ECO:0000313" key="3">
    <source>
        <dbReference type="Proteomes" id="UP001216638"/>
    </source>
</evidence>